<dbReference type="GO" id="GO:0022857">
    <property type="term" value="F:transmembrane transporter activity"/>
    <property type="evidence" value="ECO:0007669"/>
    <property type="project" value="InterPro"/>
</dbReference>
<keyword evidence="2" id="KW-0813">Transport</keyword>
<feature type="transmembrane region" description="Helical" evidence="7">
    <location>
        <begin position="279"/>
        <end position="298"/>
    </location>
</feature>
<keyword evidence="10" id="KW-1185">Reference proteome</keyword>
<dbReference type="Gene3D" id="1.20.1250.20">
    <property type="entry name" value="MFS general substrate transporter like domains"/>
    <property type="match status" value="2"/>
</dbReference>
<dbReference type="PANTHER" id="PTHR43045">
    <property type="entry name" value="SHIKIMATE TRANSPORTER"/>
    <property type="match status" value="1"/>
</dbReference>
<reference evidence="9 10" key="1">
    <citation type="submission" date="2018-12" db="EMBL/GenBank/DDBJ databases">
        <authorList>
            <person name="Grouzdev D.S."/>
            <person name="Krutkina M.S."/>
        </authorList>
    </citation>
    <scope>NUCLEOTIDE SEQUENCE [LARGE SCALE GENOMIC DNA]</scope>
    <source>
        <strain evidence="9 10">RmlP026</strain>
    </source>
</reference>
<evidence type="ECO:0000313" key="10">
    <source>
        <dbReference type="Proteomes" id="UP000290759"/>
    </source>
</evidence>
<feature type="transmembrane region" description="Helical" evidence="7">
    <location>
        <begin position="402"/>
        <end position="423"/>
    </location>
</feature>
<keyword evidence="3" id="KW-1003">Cell membrane</keyword>
<dbReference type="PROSITE" id="PS50850">
    <property type="entry name" value="MFS"/>
    <property type="match status" value="1"/>
</dbReference>
<feature type="transmembrane region" description="Helical" evidence="7">
    <location>
        <begin position="335"/>
        <end position="353"/>
    </location>
</feature>
<evidence type="ECO:0000313" key="9">
    <source>
        <dbReference type="EMBL" id="RYC29117.1"/>
    </source>
</evidence>
<keyword evidence="5 7" id="KW-1133">Transmembrane helix</keyword>
<evidence type="ECO:0000256" key="6">
    <source>
        <dbReference type="ARBA" id="ARBA00023136"/>
    </source>
</evidence>
<feature type="transmembrane region" description="Helical" evidence="7">
    <location>
        <begin position="30"/>
        <end position="49"/>
    </location>
</feature>
<dbReference type="RefSeq" id="WP_129229801.1">
    <property type="nucleotide sequence ID" value="NZ_QYBB01000069.1"/>
</dbReference>
<evidence type="ECO:0000256" key="7">
    <source>
        <dbReference type="SAM" id="Phobius"/>
    </source>
</evidence>
<feature type="transmembrane region" description="Helical" evidence="7">
    <location>
        <begin position="61"/>
        <end position="83"/>
    </location>
</feature>
<evidence type="ECO:0000256" key="4">
    <source>
        <dbReference type="ARBA" id="ARBA00022692"/>
    </source>
</evidence>
<sequence>MIRSDDPIRSGRDRQIRAVMASMVGSSIEWYDFFLYGTAAALVFPKLFFSADGANASLIESFTTIFIGFLARPIGAAVFGHIGDKLGRRITMVSTLSLMGVSTLLIGLLPTQASWGAAAGYSLVLLRFLQGLGVGGDWGGSVLMALETHSGKRQGLVASLAHMGVPIGFVLSIGANRLCSALTGADYLADGWRYPFVAGAVLLAVGLVIRLRAEETPAFAAMVAERRVPDAPVMAAIRGNWREILLSALIRPGEQASFYILSTFVVFYGANDLGLGRDFILNAVLAAALVSTLTLPFFGWLSDVAGRRRVYLAGALGMTLFAFPFFGLLDTRQPALVVLGVVLALVIHDMMYGPQAAFIAESFPARIRCSGASLGYQCASIIAGGPAPLVSIWLYVHFHSGYAVAAYLAAMGLVSAVAGLFLGRSRTAAQTQQAFALPPLTIDPEFTR</sequence>
<feature type="transmembrane region" description="Helical" evidence="7">
    <location>
        <begin position="194"/>
        <end position="213"/>
    </location>
</feature>
<dbReference type="OrthoDB" id="9783227at2"/>
<protein>
    <submittedName>
        <fullName evidence="9">MFS transporter</fullName>
    </submittedName>
</protein>
<dbReference type="InterPro" id="IPR011701">
    <property type="entry name" value="MFS"/>
</dbReference>
<feature type="transmembrane region" description="Helical" evidence="7">
    <location>
        <begin position="310"/>
        <end position="329"/>
    </location>
</feature>
<evidence type="ECO:0000256" key="3">
    <source>
        <dbReference type="ARBA" id="ARBA00022475"/>
    </source>
</evidence>
<dbReference type="Proteomes" id="UP000290759">
    <property type="component" value="Unassembled WGS sequence"/>
</dbReference>
<proteinExistence type="predicted"/>
<organism evidence="9 10">
    <name type="scientific">Lichenibacterium minor</name>
    <dbReference type="NCBI Taxonomy" id="2316528"/>
    <lineage>
        <taxon>Bacteria</taxon>
        <taxon>Pseudomonadati</taxon>
        <taxon>Pseudomonadota</taxon>
        <taxon>Alphaproteobacteria</taxon>
        <taxon>Hyphomicrobiales</taxon>
        <taxon>Lichenihabitantaceae</taxon>
        <taxon>Lichenibacterium</taxon>
    </lineage>
</organism>
<dbReference type="EMBL" id="QYBB01000069">
    <property type="protein sequence ID" value="RYC29117.1"/>
    <property type="molecule type" value="Genomic_DNA"/>
</dbReference>
<name>A0A4Q2U2P0_9HYPH</name>
<dbReference type="InterPro" id="IPR036259">
    <property type="entry name" value="MFS_trans_sf"/>
</dbReference>
<reference evidence="9 10" key="2">
    <citation type="submission" date="2019-02" db="EMBL/GenBank/DDBJ databases">
        <title>'Lichenibacterium ramalinii' gen. nov. sp. nov., 'Lichenibacterium minor' gen. nov. sp. nov.</title>
        <authorList>
            <person name="Pankratov T."/>
        </authorList>
    </citation>
    <scope>NUCLEOTIDE SEQUENCE [LARGE SCALE GENOMIC DNA]</scope>
    <source>
        <strain evidence="9 10">RmlP026</strain>
    </source>
</reference>
<evidence type="ECO:0000256" key="1">
    <source>
        <dbReference type="ARBA" id="ARBA00004651"/>
    </source>
</evidence>
<dbReference type="GO" id="GO:0005886">
    <property type="term" value="C:plasma membrane"/>
    <property type="evidence" value="ECO:0007669"/>
    <property type="project" value="UniProtKB-SubCell"/>
</dbReference>
<feature type="domain" description="Major facilitator superfamily (MFS) profile" evidence="8">
    <location>
        <begin position="18"/>
        <end position="427"/>
    </location>
</feature>
<comment type="subcellular location">
    <subcellularLocation>
        <location evidence="1">Cell membrane</location>
        <topology evidence="1">Multi-pass membrane protein</topology>
    </subcellularLocation>
</comment>
<keyword evidence="4 7" id="KW-0812">Transmembrane</keyword>
<dbReference type="AlphaFoldDB" id="A0A4Q2U2P0"/>
<evidence type="ECO:0000256" key="5">
    <source>
        <dbReference type="ARBA" id="ARBA00022989"/>
    </source>
</evidence>
<accession>A0A4Q2U2P0</accession>
<dbReference type="CDD" id="cd17369">
    <property type="entry name" value="MFS_ShiA_like"/>
    <property type="match status" value="1"/>
</dbReference>
<dbReference type="SUPFAM" id="SSF103473">
    <property type="entry name" value="MFS general substrate transporter"/>
    <property type="match status" value="1"/>
</dbReference>
<keyword evidence="6 7" id="KW-0472">Membrane</keyword>
<dbReference type="InterPro" id="IPR020846">
    <property type="entry name" value="MFS_dom"/>
</dbReference>
<gene>
    <name evidence="9" type="ORF">D3273_25650</name>
</gene>
<feature type="transmembrane region" description="Helical" evidence="7">
    <location>
        <begin position="90"/>
        <end position="109"/>
    </location>
</feature>
<evidence type="ECO:0000256" key="2">
    <source>
        <dbReference type="ARBA" id="ARBA00022448"/>
    </source>
</evidence>
<comment type="caution">
    <text evidence="9">The sequence shown here is derived from an EMBL/GenBank/DDBJ whole genome shotgun (WGS) entry which is preliminary data.</text>
</comment>
<dbReference type="PANTHER" id="PTHR43045:SF1">
    <property type="entry name" value="SHIKIMATE TRANSPORTER"/>
    <property type="match status" value="1"/>
</dbReference>
<feature type="transmembrane region" description="Helical" evidence="7">
    <location>
        <begin position="155"/>
        <end position="174"/>
    </location>
</feature>
<evidence type="ECO:0000259" key="8">
    <source>
        <dbReference type="PROSITE" id="PS50850"/>
    </source>
</evidence>
<dbReference type="Pfam" id="PF07690">
    <property type="entry name" value="MFS_1"/>
    <property type="match status" value="1"/>
</dbReference>
<feature type="transmembrane region" description="Helical" evidence="7">
    <location>
        <begin position="374"/>
        <end position="396"/>
    </location>
</feature>